<organism evidence="2">
    <name type="scientific">Eucalyptus grandis</name>
    <name type="common">Flooded gum</name>
    <dbReference type="NCBI Taxonomy" id="71139"/>
    <lineage>
        <taxon>Eukaryota</taxon>
        <taxon>Viridiplantae</taxon>
        <taxon>Streptophyta</taxon>
        <taxon>Embryophyta</taxon>
        <taxon>Tracheophyta</taxon>
        <taxon>Spermatophyta</taxon>
        <taxon>Magnoliopsida</taxon>
        <taxon>eudicotyledons</taxon>
        <taxon>Gunneridae</taxon>
        <taxon>Pentapetalae</taxon>
        <taxon>rosids</taxon>
        <taxon>malvids</taxon>
        <taxon>Myrtales</taxon>
        <taxon>Myrtaceae</taxon>
        <taxon>Myrtoideae</taxon>
        <taxon>Eucalypteae</taxon>
        <taxon>Eucalyptus</taxon>
    </lineage>
</organism>
<dbReference type="Gramene" id="KCW78655">
    <property type="protein sequence ID" value="KCW78655"/>
    <property type="gene ID" value="EUGRSUZ_C00115"/>
</dbReference>
<dbReference type="InParanoid" id="A0A059CL56"/>
<proteinExistence type="predicted"/>
<feature type="region of interest" description="Disordered" evidence="1">
    <location>
        <begin position="89"/>
        <end position="120"/>
    </location>
</feature>
<dbReference type="AlphaFoldDB" id="A0A059CL56"/>
<feature type="compositionally biased region" description="Basic residues" evidence="1">
    <location>
        <begin position="29"/>
        <end position="39"/>
    </location>
</feature>
<dbReference type="EMBL" id="KK198755">
    <property type="protein sequence ID" value="KCW78655.1"/>
    <property type="molecule type" value="Genomic_DNA"/>
</dbReference>
<name>A0A059CL56_EUCGR</name>
<evidence type="ECO:0000313" key="2">
    <source>
        <dbReference type="EMBL" id="KCW78655.1"/>
    </source>
</evidence>
<gene>
    <name evidence="2" type="ORF">EUGRSUZ_C00115</name>
</gene>
<protein>
    <submittedName>
        <fullName evidence="2">Uncharacterized protein</fullName>
    </submittedName>
</protein>
<feature type="region of interest" description="Disordered" evidence="1">
    <location>
        <begin position="28"/>
        <end position="59"/>
    </location>
</feature>
<accession>A0A059CL56</accession>
<sequence>MHSRKNLAQKEDFLKAESGSEVLASLILRNRRRKKHKQKLQSSVKARGSTLAKKRANNSIRKRLVRRNSSDKDKLINLKAFHNKKIEIVPEKLSSPPSSERELPIASDENVQNTDEDVKV</sequence>
<evidence type="ECO:0000256" key="1">
    <source>
        <dbReference type="SAM" id="MobiDB-lite"/>
    </source>
</evidence>
<reference evidence="2" key="1">
    <citation type="submission" date="2013-07" db="EMBL/GenBank/DDBJ databases">
        <title>The genome of Eucalyptus grandis.</title>
        <authorList>
            <person name="Schmutz J."/>
            <person name="Hayes R."/>
            <person name="Myburg A."/>
            <person name="Tuskan G."/>
            <person name="Grattapaglia D."/>
            <person name="Rokhsar D.S."/>
        </authorList>
    </citation>
    <scope>NUCLEOTIDE SEQUENCE</scope>
    <source>
        <tissue evidence="2">Leaf extractions</tissue>
    </source>
</reference>